<dbReference type="GO" id="GO:0009014">
    <property type="term" value="F:succinyl-diaminopimelate desuccinylase activity"/>
    <property type="evidence" value="ECO:0007669"/>
    <property type="project" value="UniProtKB-UniRule"/>
</dbReference>
<keyword evidence="11" id="KW-0220">Diaminopimelate biosynthesis</keyword>
<evidence type="ECO:0000256" key="7">
    <source>
        <dbReference type="ARBA" id="ARBA00022605"/>
    </source>
</evidence>
<evidence type="ECO:0000256" key="6">
    <source>
        <dbReference type="ARBA" id="ARBA00022391"/>
    </source>
</evidence>
<dbReference type="InterPro" id="IPR002933">
    <property type="entry name" value="Peptidase_M20"/>
</dbReference>
<evidence type="ECO:0000256" key="13">
    <source>
        <dbReference type="ARBA" id="ARBA00023285"/>
    </source>
</evidence>
<gene>
    <name evidence="17" type="ORF">HELGO_WM52549</name>
</gene>
<evidence type="ECO:0000256" key="5">
    <source>
        <dbReference type="ARBA" id="ARBA00011921"/>
    </source>
</evidence>
<dbReference type="GO" id="GO:0009089">
    <property type="term" value="P:lysine biosynthetic process via diaminopimelate"/>
    <property type="evidence" value="ECO:0007669"/>
    <property type="project" value="UniProtKB-UniRule"/>
</dbReference>
<comment type="similarity">
    <text evidence="3">Belongs to the peptidase M20A family. DapE subfamily.</text>
</comment>
<dbReference type="PANTHER" id="PTHR43808:SF31">
    <property type="entry name" value="N-ACETYL-L-CITRULLINE DEACETYLASE"/>
    <property type="match status" value="1"/>
</dbReference>
<dbReference type="GO" id="GO:0046872">
    <property type="term" value="F:metal ion binding"/>
    <property type="evidence" value="ECO:0007669"/>
    <property type="project" value="UniProtKB-KW"/>
</dbReference>
<dbReference type="InterPro" id="IPR005941">
    <property type="entry name" value="DapE_proteobac"/>
</dbReference>
<dbReference type="InterPro" id="IPR001261">
    <property type="entry name" value="ArgE/DapE_CS"/>
</dbReference>
<keyword evidence="8" id="KW-0479">Metal-binding</keyword>
<dbReference type="Gene3D" id="3.30.70.360">
    <property type="match status" value="1"/>
</dbReference>
<name>A0A6S6TMG5_9BACT</name>
<dbReference type="SUPFAM" id="SSF55031">
    <property type="entry name" value="Bacterial exopeptidase dimerisation domain"/>
    <property type="match status" value="1"/>
</dbReference>
<dbReference type="NCBIfam" id="TIGR01246">
    <property type="entry name" value="dapE_proteo"/>
    <property type="match status" value="1"/>
</dbReference>
<dbReference type="GO" id="GO:0019877">
    <property type="term" value="P:diaminopimelate biosynthetic process"/>
    <property type="evidence" value="ECO:0007669"/>
    <property type="project" value="UniProtKB-KW"/>
</dbReference>
<evidence type="ECO:0000313" key="17">
    <source>
        <dbReference type="EMBL" id="CAA6820445.1"/>
    </source>
</evidence>
<reference evidence="17" key="1">
    <citation type="submission" date="2020-01" db="EMBL/GenBank/DDBJ databases">
        <authorList>
            <person name="Meier V. D."/>
            <person name="Meier V D."/>
        </authorList>
    </citation>
    <scope>NUCLEOTIDE SEQUENCE</scope>
    <source>
        <strain evidence="17">HLG_WM_MAG_03</strain>
    </source>
</reference>
<keyword evidence="9 17" id="KW-0378">Hydrolase</keyword>
<dbReference type="CDD" id="cd03891">
    <property type="entry name" value="M20_DapE_proteobac"/>
    <property type="match status" value="1"/>
</dbReference>
<dbReference type="EC" id="3.5.1.18" evidence="5 15"/>
<evidence type="ECO:0000256" key="3">
    <source>
        <dbReference type="ARBA" id="ARBA00006746"/>
    </source>
</evidence>
<evidence type="ECO:0000256" key="4">
    <source>
        <dbReference type="ARBA" id="ARBA00011738"/>
    </source>
</evidence>
<evidence type="ECO:0000259" key="16">
    <source>
        <dbReference type="Pfam" id="PF07687"/>
    </source>
</evidence>
<evidence type="ECO:0000256" key="12">
    <source>
        <dbReference type="ARBA" id="ARBA00023154"/>
    </source>
</evidence>
<dbReference type="InterPro" id="IPR036264">
    <property type="entry name" value="Bact_exopeptidase_dim_dom"/>
</dbReference>
<feature type="domain" description="Peptidase M20 dimerisation" evidence="16">
    <location>
        <begin position="177"/>
        <end position="279"/>
    </location>
</feature>
<comment type="catalytic activity">
    <reaction evidence="14">
        <text>N-succinyl-(2S,6S)-2,6-diaminopimelate + H2O = (2S,6S)-2,6-diaminopimelate + succinate</text>
        <dbReference type="Rhea" id="RHEA:22608"/>
        <dbReference type="ChEBI" id="CHEBI:15377"/>
        <dbReference type="ChEBI" id="CHEBI:30031"/>
        <dbReference type="ChEBI" id="CHEBI:57609"/>
        <dbReference type="ChEBI" id="CHEBI:58087"/>
        <dbReference type="EC" id="3.5.1.18"/>
    </reaction>
</comment>
<evidence type="ECO:0000256" key="1">
    <source>
        <dbReference type="ARBA" id="ARBA00001947"/>
    </source>
</evidence>
<sequence length="374" mass="41582">MQKELYEKRLDVIDLFLKILSAESVTPDDGGLLTYIENYLEGFEATWINEGGVKNVFLTKKFGEGKHLCFAGHVDVVPPGTGWDNNPFVPVIKDGYIYGRGAQDMKSGLSAFVQAVRDMDEDFSGRMSLLLTSDEEGPGTYGTQIVLKHLKEVNLLPDYCIIAEPTCEDEFGDAIKIGRRGSINGYLHLKGKQGHAAYPEKAINPIHNIAAILPSIAAHNLDDGDENFAPSKLVITDIRSGMEVTNVSPNDLNMMFNVRNSTKTTQESLKSFMEEQLGDLEYDLKLEQGSYPFITNRESYVVQELSAAILEETGVRTKLSTAGGTSDGRHIAPYGIEVVEFGVRNDRIHGLNERTTIKEVEDLYNVFVNMIQRF</sequence>
<keyword evidence="12" id="KW-0457">Lysine biosynthesis</keyword>
<evidence type="ECO:0000256" key="10">
    <source>
        <dbReference type="ARBA" id="ARBA00022833"/>
    </source>
</evidence>
<dbReference type="UniPathway" id="UPA00034">
    <property type="reaction ID" value="UER00021"/>
</dbReference>
<keyword evidence="10" id="KW-0862">Zinc</keyword>
<organism evidence="17">
    <name type="scientific">uncultured Sulfurovum sp</name>
    <dbReference type="NCBI Taxonomy" id="269237"/>
    <lineage>
        <taxon>Bacteria</taxon>
        <taxon>Pseudomonadati</taxon>
        <taxon>Campylobacterota</taxon>
        <taxon>Epsilonproteobacteria</taxon>
        <taxon>Campylobacterales</taxon>
        <taxon>Sulfurovaceae</taxon>
        <taxon>Sulfurovum</taxon>
        <taxon>environmental samples</taxon>
    </lineage>
</organism>
<dbReference type="GO" id="GO:0008777">
    <property type="term" value="F:acetylornithine deacetylase activity"/>
    <property type="evidence" value="ECO:0007669"/>
    <property type="project" value="TreeGrafter"/>
</dbReference>
<dbReference type="PROSITE" id="PS00759">
    <property type="entry name" value="ARGE_DAPE_CPG2_2"/>
    <property type="match status" value="1"/>
</dbReference>
<dbReference type="NCBIfam" id="NF009557">
    <property type="entry name" value="PRK13009.1"/>
    <property type="match status" value="1"/>
</dbReference>
<evidence type="ECO:0000256" key="15">
    <source>
        <dbReference type="NCBIfam" id="TIGR01246"/>
    </source>
</evidence>
<dbReference type="HAMAP" id="MF_01690">
    <property type="entry name" value="DapE"/>
    <property type="match status" value="1"/>
</dbReference>
<dbReference type="InterPro" id="IPR011650">
    <property type="entry name" value="Peptidase_M20_dimer"/>
</dbReference>
<dbReference type="AlphaFoldDB" id="A0A6S6TMG5"/>
<dbReference type="Gene3D" id="3.40.630.10">
    <property type="entry name" value="Zn peptidases"/>
    <property type="match status" value="2"/>
</dbReference>
<evidence type="ECO:0000256" key="2">
    <source>
        <dbReference type="ARBA" id="ARBA00005130"/>
    </source>
</evidence>
<evidence type="ECO:0000256" key="9">
    <source>
        <dbReference type="ARBA" id="ARBA00022801"/>
    </source>
</evidence>
<proteinExistence type="inferred from homology"/>
<dbReference type="SUPFAM" id="SSF53187">
    <property type="entry name" value="Zn-dependent exopeptidases"/>
    <property type="match status" value="1"/>
</dbReference>
<evidence type="ECO:0000256" key="14">
    <source>
        <dbReference type="ARBA" id="ARBA00051301"/>
    </source>
</evidence>
<dbReference type="PANTHER" id="PTHR43808">
    <property type="entry name" value="ACETYLORNITHINE DEACETYLASE"/>
    <property type="match status" value="1"/>
</dbReference>
<dbReference type="GO" id="GO:0006526">
    <property type="term" value="P:L-arginine biosynthetic process"/>
    <property type="evidence" value="ECO:0007669"/>
    <property type="project" value="TreeGrafter"/>
</dbReference>
<dbReference type="Pfam" id="PF01546">
    <property type="entry name" value="Peptidase_M20"/>
    <property type="match status" value="1"/>
</dbReference>
<evidence type="ECO:0000256" key="8">
    <source>
        <dbReference type="ARBA" id="ARBA00022723"/>
    </source>
</evidence>
<dbReference type="Pfam" id="PF07687">
    <property type="entry name" value="M20_dimer"/>
    <property type="match status" value="1"/>
</dbReference>
<comment type="pathway">
    <text evidence="2">Amino-acid biosynthesis; L-lysine biosynthesis via DAP pathway; LL-2,6-diaminopimelate from (S)-tetrahydrodipicolinate (succinylase route): step 3/3.</text>
</comment>
<keyword evidence="13" id="KW-0170">Cobalt</keyword>
<comment type="cofactor">
    <cofactor evidence="1">
        <name>Zn(2+)</name>
        <dbReference type="ChEBI" id="CHEBI:29105"/>
    </cofactor>
</comment>
<comment type="subunit">
    <text evidence="4">Homodimer.</text>
</comment>
<accession>A0A6S6TMG5</accession>
<protein>
    <recommendedName>
        <fullName evidence="6 15">Succinyl-diaminopimelate desuccinylase</fullName>
        <ecNumber evidence="5 15">3.5.1.18</ecNumber>
    </recommendedName>
</protein>
<keyword evidence="7" id="KW-0028">Amino-acid biosynthesis</keyword>
<dbReference type="InterPro" id="IPR050072">
    <property type="entry name" value="Peptidase_M20A"/>
</dbReference>
<evidence type="ECO:0000256" key="11">
    <source>
        <dbReference type="ARBA" id="ARBA00022915"/>
    </source>
</evidence>
<dbReference type="EMBL" id="CACVAR010000312">
    <property type="protein sequence ID" value="CAA6820445.1"/>
    <property type="molecule type" value="Genomic_DNA"/>
</dbReference>